<dbReference type="EMBL" id="CP132938">
    <property type="protein sequence ID" value="XCB22607.1"/>
    <property type="molecule type" value="Genomic_DNA"/>
</dbReference>
<dbReference type="PANTHER" id="PTHR35369">
    <property type="entry name" value="BLR3025 PROTEIN-RELATED"/>
    <property type="match status" value="1"/>
</dbReference>
<proteinExistence type="predicted"/>
<dbReference type="InterPro" id="IPR050356">
    <property type="entry name" value="SulA_CellDiv_inhibitor"/>
</dbReference>
<dbReference type="SUPFAM" id="SSF56672">
    <property type="entry name" value="DNA/RNA polymerases"/>
    <property type="match status" value="1"/>
</dbReference>
<keyword evidence="1" id="KW-0227">DNA damage</keyword>
<dbReference type="PANTHER" id="PTHR35369:SF2">
    <property type="entry name" value="BLR3025 PROTEIN"/>
    <property type="match status" value="1"/>
</dbReference>
<dbReference type="AlphaFoldDB" id="A0AAU7Z276"/>
<dbReference type="GO" id="GO:0006281">
    <property type="term" value="P:DNA repair"/>
    <property type="evidence" value="ECO:0007669"/>
    <property type="project" value="TreeGrafter"/>
</dbReference>
<dbReference type="InterPro" id="IPR043502">
    <property type="entry name" value="DNA/RNA_pol_sf"/>
</dbReference>
<evidence type="ECO:0000256" key="1">
    <source>
        <dbReference type="ARBA" id="ARBA00022763"/>
    </source>
</evidence>
<protein>
    <submittedName>
        <fullName evidence="2">DNA polymerase Y family protein</fullName>
    </submittedName>
</protein>
<reference evidence="2" key="2">
    <citation type="journal article" date="2024" name="Environ. Microbiol.">
        <title>Genome analysis and description of Tunturibacter gen. nov. expands the diversity of Terriglobia in tundra soils.</title>
        <authorList>
            <person name="Messyasz A."/>
            <person name="Mannisto M.K."/>
            <person name="Kerkhof L.J."/>
            <person name="Haggblom M.M."/>
        </authorList>
    </citation>
    <scope>NUCLEOTIDE SEQUENCE</scope>
    <source>
        <strain evidence="2">M8UP39</strain>
    </source>
</reference>
<name>A0AAU7Z276_9BACT</name>
<reference evidence="2" key="1">
    <citation type="submission" date="2023-08" db="EMBL/GenBank/DDBJ databases">
        <authorList>
            <person name="Messyasz A."/>
            <person name="Mannisto M.K."/>
            <person name="Kerkhof L.J."/>
            <person name="Haggblom M."/>
        </authorList>
    </citation>
    <scope>NUCLEOTIDE SEQUENCE</scope>
    <source>
        <strain evidence="2">M8UP39</strain>
    </source>
</reference>
<evidence type="ECO:0000313" key="2">
    <source>
        <dbReference type="EMBL" id="XCB22607.1"/>
    </source>
</evidence>
<dbReference type="Gene3D" id="1.10.150.20">
    <property type="entry name" value="5' to 3' exonuclease, C-terminal subdomain"/>
    <property type="match status" value="1"/>
</dbReference>
<organism evidence="2">
    <name type="scientific">Tunturiibacter gelidiferens</name>
    <dbReference type="NCBI Taxonomy" id="3069689"/>
    <lineage>
        <taxon>Bacteria</taxon>
        <taxon>Pseudomonadati</taxon>
        <taxon>Acidobacteriota</taxon>
        <taxon>Terriglobia</taxon>
        <taxon>Terriglobales</taxon>
        <taxon>Acidobacteriaceae</taxon>
        <taxon>Tunturiibacter</taxon>
    </lineage>
</organism>
<dbReference type="KEGG" id="tgi:RBB81_01430"/>
<sequence length="385" mass="43070">MDLLYGDAEQLANKLRQSVMAAGFLVNIAVAENFHAAVSLACGRLGVSVVPPGGEAHALGRLPITALQLTPETEGTFAVWGIRTCSELAALSETDLIARFGQTGKKFHALACGTWPHLLFPMEPSFDASLIERMELDFPVEELERLLFLLSRMTTTLLERVRSKARSIAALRIVLHLDAKSQHERTVRPALPLQDTPTLLKLIQLDLETHPPSAAIVGLELHAQSATPYRAQNGLFLPQAPEPGRLEVMLARMRKLLGDKRVGSPELTDDHRPNAFRMVPFEPLPPQRNERLLSSIPIALRVFRPPQMVGVTLTNHTPMRIFWAGTGYVVRQAAGPVRVSGQWWSETHWCREEWDVRLENGSVERLCRIAYDPRSRCWYVQGTYD</sequence>
<dbReference type="RefSeq" id="WP_353073978.1">
    <property type="nucleotide sequence ID" value="NZ_CP132938.1"/>
</dbReference>
<gene>
    <name evidence="2" type="ORF">RBB81_01430</name>
</gene>
<accession>A0AAU7Z276</accession>